<feature type="compositionally biased region" description="Low complexity" evidence="1">
    <location>
        <begin position="561"/>
        <end position="579"/>
    </location>
</feature>
<feature type="compositionally biased region" description="Acidic residues" evidence="1">
    <location>
        <begin position="98"/>
        <end position="109"/>
    </location>
</feature>
<dbReference type="EMBL" id="JAPEUV010000102">
    <property type="protein sequence ID" value="KAJ4333060.1"/>
    <property type="molecule type" value="Genomic_DNA"/>
</dbReference>
<dbReference type="AlphaFoldDB" id="A0A9W8WU07"/>
<feature type="compositionally biased region" description="Pro residues" evidence="1">
    <location>
        <begin position="700"/>
        <end position="713"/>
    </location>
</feature>
<feature type="compositionally biased region" description="Polar residues" evidence="1">
    <location>
        <begin position="516"/>
        <end position="526"/>
    </location>
</feature>
<evidence type="ECO:0000256" key="1">
    <source>
        <dbReference type="SAM" id="MobiDB-lite"/>
    </source>
</evidence>
<feature type="compositionally biased region" description="Low complexity" evidence="1">
    <location>
        <begin position="466"/>
        <end position="478"/>
    </location>
</feature>
<feature type="compositionally biased region" description="Basic and acidic residues" evidence="1">
    <location>
        <begin position="373"/>
        <end position="385"/>
    </location>
</feature>
<feature type="compositionally biased region" description="Basic residues" evidence="1">
    <location>
        <begin position="206"/>
        <end position="215"/>
    </location>
</feature>
<feature type="compositionally biased region" description="Low complexity" evidence="1">
    <location>
        <begin position="531"/>
        <end position="546"/>
    </location>
</feature>
<accession>A0A9W8WU07</accession>
<feature type="compositionally biased region" description="Basic residues" evidence="1">
    <location>
        <begin position="55"/>
        <end position="71"/>
    </location>
</feature>
<feature type="compositionally biased region" description="Basic and acidic residues" evidence="1">
    <location>
        <begin position="898"/>
        <end position="937"/>
    </location>
</feature>
<reference evidence="2" key="1">
    <citation type="submission" date="2022-10" db="EMBL/GenBank/DDBJ databases">
        <title>Tapping the CABI collections for fungal endophytes: first genome assemblies for Collariella, Neodidymelliopsis, Ascochyta clinopodiicola, Didymella pomorum, Didymosphaeria variabile, Neocosmospora piperis and Neocucurbitaria cava.</title>
        <authorList>
            <person name="Hill R."/>
        </authorList>
    </citation>
    <scope>NUCLEOTIDE SEQUENCE</scope>
    <source>
        <strain evidence="2">IMI 360193</strain>
    </source>
</reference>
<feature type="compositionally biased region" description="Polar residues" evidence="1">
    <location>
        <begin position="835"/>
        <end position="848"/>
    </location>
</feature>
<comment type="caution">
    <text evidence="2">The sequence shown here is derived from an EMBL/GenBank/DDBJ whole genome shotgun (WGS) entry which is preliminary data.</text>
</comment>
<evidence type="ECO:0000313" key="3">
    <source>
        <dbReference type="Proteomes" id="UP001140562"/>
    </source>
</evidence>
<dbReference type="OrthoDB" id="3946796at2759"/>
<feature type="compositionally biased region" description="Acidic residues" evidence="1">
    <location>
        <begin position="158"/>
        <end position="182"/>
    </location>
</feature>
<feature type="compositionally biased region" description="Low complexity" evidence="1">
    <location>
        <begin position="79"/>
        <end position="97"/>
    </location>
</feature>
<protein>
    <submittedName>
        <fullName evidence="2">Uncharacterized protein</fullName>
    </submittedName>
</protein>
<feature type="region of interest" description="Disordered" evidence="1">
    <location>
        <begin position="736"/>
        <end position="871"/>
    </location>
</feature>
<feature type="compositionally biased region" description="Basic and acidic residues" evidence="1">
    <location>
        <begin position="247"/>
        <end position="264"/>
    </location>
</feature>
<feature type="compositionally biased region" description="Basic and acidic residues" evidence="1">
    <location>
        <begin position="352"/>
        <end position="365"/>
    </location>
</feature>
<organism evidence="2 3">
    <name type="scientific">Didymella glomerata</name>
    <dbReference type="NCBI Taxonomy" id="749621"/>
    <lineage>
        <taxon>Eukaryota</taxon>
        <taxon>Fungi</taxon>
        <taxon>Dikarya</taxon>
        <taxon>Ascomycota</taxon>
        <taxon>Pezizomycotina</taxon>
        <taxon>Dothideomycetes</taxon>
        <taxon>Pleosporomycetidae</taxon>
        <taxon>Pleosporales</taxon>
        <taxon>Pleosporineae</taxon>
        <taxon>Didymellaceae</taxon>
        <taxon>Didymella</taxon>
    </lineage>
</organism>
<feature type="compositionally biased region" description="Polar residues" evidence="1">
    <location>
        <begin position="456"/>
        <end position="465"/>
    </location>
</feature>
<feature type="compositionally biased region" description="Low complexity" evidence="1">
    <location>
        <begin position="855"/>
        <end position="870"/>
    </location>
</feature>
<feature type="compositionally biased region" description="Basic and acidic residues" evidence="1">
    <location>
        <begin position="782"/>
        <end position="798"/>
    </location>
</feature>
<feature type="compositionally biased region" description="Low complexity" evidence="1">
    <location>
        <begin position="761"/>
        <end position="780"/>
    </location>
</feature>
<feature type="region of interest" description="Disordered" evidence="1">
    <location>
        <begin position="1"/>
        <end position="299"/>
    </location>
</feature>
<sequence length="945" mass="101925">MRVTRAAQRAQQDVEEDHVEAPEVSERALKDIEPNTTPSAPVEEALPAKTPAKTPAKKGKGKGKKGARGKKATTEEQELAQVVEEAERQAAASPANEAAEEEPAQEPTDDAAPTTNDDEKTTVPQTPAARLTRRQLAKLEEEEALSKSQRAPSPPAAEEQEIEVVAEEAVEQIEATLEADVDAEAKDSVAPAAHPETVIESQTARKPMRRTRRQQTKHEEEQSEEPAAQGARKVVAEQSAVENDAVEVERPAEVEEATETKPEPPTKPVRLTRRQQAKLEEEQKQAQAGLETRQLEPTEEEVLEGIVVEAQAEAETELEATPQEENGVSDKPARKATDNTEVNAPVATKEPSNAHEEDLKAKLQDESAQTEAEAVKPEVSMKVESFESQVQETAAAEDVPPEVIEERPATPTEAEFEADFNMQVDDAVADETAPSVEITSEAEPKMLHAEKPFDGTVTTPAKNQGSIRRTSRSPSRSPMRLEESISAIDRLEEDLESIGKAIPDLEDSDDERPLKHTQSPKASVASTVRGKTPSKTAAKTPAKTSARTPVKVETKTSGRTPAKAPVPARAPIAARASIAPKPPVPAKSALPSRISRVPSAVPKSVKPTTTSLARNPSVRTAPSKDVRKPSTETADYLASKRRPISLSFPTPPPPPKGRAPTKPAFQLSSDGVAAKLKAQKEERLKREAEGVAAPKQRPISMPPPPKSTKPPTVPSFQLPGEVAAAKLKAQKEERLKRMEEAGGAGKPISRPISMPPPPKSTKPLTRPSFQLPGEAAAARLKAQKEARLKRIEEAEAAKKAAASAPLRKPIAHRPRESLLVRDTPGVSIPPPPQNDAPQRSTSIASKRSSIGGAPVSRSVSTSSANRSSVVLAEGGKSTVTPVDAAALKVKGKQVFNRDRMEKEAMERERREKEEAAKRARAEAAERGRIASREWAERQKKKLMGQ</sequence>
<feature type="compositionally biased region" description="Basic and acidic residues" evidence="1">
    <location>
        <begin position="442"/>
        <end position="453"/>
    </location>
</feature>
<feature type="region of interest" description="Disordered" evidence="1">
    <location>
        <begin position="311"/>
        <end position="717"/>
    </location>
</feature>
<feature type="compositionally biased region" description="Polar residues" evidence="1">
    <location>
        <begin position="606"/>
        <end position="620"/>
    </location>
</feature>
<proteinExistence type="predicted"/>
<keyword evidence="3" id="KW-1185">Reference proteome</keyword>
<name>A0A9W8WU07_9PLEO</name>
<evidence type="ECO:0000313" key="2">
    <source>
        <dbReference type="EMBL" id="KAJ4333060.1"/>
    </source>
</evidence>
<gene>
    <name evidence="2" type="ORF">N0V87_007877</name>
</gene>
<dbReference type="Proteomes" id="UP001140562">
    <property type="component" value="Unassembled WGS sequence"/>
</dbReference>
<feature type="region of interest" description="Disordered" evidence="1">
    <location>
        <begin position="898"/>
        <end position="945"/>
    </location>
</feature>
<feature type="compositionally biased region" description="Basic and acidic residues" evidence="1">
    <location>
        <begin position="678"/>
        <end position="689"/>
    </location>
</feature>
<feature type="compositionally biased region" description="Basic and acidic residues" evidence="1">
    <location>
        <begin position="19"/>
        <end position="33"/>
    </location>
</feature>